<reference evidence="2" key="1">
    <citation type="submission" date="2016-05" db="EMBL/GenBank/DDBJ databases">
        <authorList>
            <person name="Lavstsen T."/>
            <person name="Jespersen J.S."/>
        </authorList>
    </citation>
    <scope>NUCLEOTIDE SEQUENCE</scope>
    <source>
        <tissue evidence="2">Brain</tissue>
    </source>
</reference>
<feature type="non-terminal residue" evidence="2">
    <location>
        <position position="119"/>
    </location>
</feature>
<protein>
    <submittedName>
        <fullName evidence="2">Uncharacterized protein</fullName>
    </submittedName>
</protein>
<dbReference type="EMBL" id="HADW01004600">
    <property type="protein sequence ID" value="SBP06000.1"/>
    <property type="molecule type" value="Transcribed_RNA"/>
</dbReference>
<reference evidence="2" key="2">
    <citation type="submission" date="2016-06" db="EMBL/GenBank/DDBJ databases">
        <title>The genome of a short-lived fish provides insights into sex chromosome evolution and the genetic control of aging.</title>
        <authorList>
            <person name="Reichwald K."/>
            <person name="Felder M."/>
            <person name="Petzold A."/>
            <person name="Koch P."/>
            <person name="Groth M."/>
            <person name="Platzer M."/>
        </authorList>
    </citation>
    <scope>NUCLEOTIDE SEQUENCE</scope>
    <source>
        <tissue evidence="2">Brain</tissue>
    </source>
</reference>
<gene>
    <name evidence="2" type="primary">CABZ01062778.1</name>
</gene>
<proteinExistence type="predicted"/>
<feature type="non-terminal residue" evidence="2">
    <location>
        <position position="1"/>
    </location>
</feature>
<feature type="compositionally biased region" description="Polar residues" evidence="1">
    <location>
        <begin position="73"/>
        <end position="87"/>
    </location>
</feature>
<name>A0A1A7WJV4_9TELE</name>
<accession>A0A1A7WJV4</accession>
<evidence type="ECO:0000313" key="2">
    <source>
        <dbReference type="EMBL" id="SBP06000.1"/>
    </source>
</evidence>
<evidence type="ECO:0000256" key="1">
    <source>
        <dbReference type="SAM" id="MobiDB-lite"/>
    </source>
</evidence>
<organism evidence="2">
    <name type="scientific">Iconisemion striatum</name>
    <dbReference type="NCBI Taxonomy" id="60296"/>
    <lineage>
        <taxon>Eukaryota</taxon>
        <taxon>Metazoa</taxon>
        <taxon>Chordata</taxon>
        <taxon>Craniata</taxon>
        <taxon>Vertebrata</taxon>
        <taxon>Euteleostomi</taxon>
        <taxon>Actinopterygii</taxon>
        <taxon>Neopterygii</taxon>
        <taxon>Teleostei</taxon>
        <taxon>Neoteleostei</taxon>
        <taxon>Acanthomorphata</taxon>
        <taxon>Ovalentaria</taxon>
        <taxon>Atherinomorphae</taxon>
        <taxon>Cyprinodontiformes</taxon>
        <taxon>Nothobranchiidae</taxon>
        <taxon>Iconisemion</taxon>
    </lineage>
</organism>
<sequence length="119" mass="13408">LWSTFEAEAALSIRRYTNQFPSSISAAQPPIVTIKDHSYQRCKDSCEQFQFCPQVCGITNPANTHLSKHQDTPAPQTHNQTSDNMSPGNPLVATIRTSETHNFNIDLEMVQRHTKQARP</sequence>
<dbReference type="AlphaFoldDB" id="A0A1A7WJV4"/>
<feature type="region of interest" description="Disordered" evidence="1">
    <location>
        <begin position="64"/>
        <end position="90"/>
    </location>
</feature>